<keyword evidence="3" id="KW-0238">DNA-binding</keyword>
<reference evidence="8 9" key="1">
    <citation type="submission" date="2016-12" db="EMBL/GenBank/DDBJ databases">
        <title>Genomic comparison of strains in the 'Actinomyces naeslundii' group.</title>
        <authorList>
            <person name="Mughal S.R."/>
            <person name="Do T."/>
            <person name="Gilbert S.C."/>
            <person name="Witherden E.A."/>
            <person name="Didelot X."/>
            <person name="Beighton D."/>
        </authorList>
    </citation>
    <scope>NUCLEOTIDE SEQUENCE [LARGE SCALE GENOMIC DNA]</scope>
    <source>
        <strain evidence="6 8">MMRCO6-1</strain>
        <strain evidence="7 9">WE8B-23</strain>
    </source>
</reference>
<dbReference type="EMBL" id="MSKM01000027">
    <property type="protein sequence ID" value="OLO52807.1"/>
    <property type="molecule type" value="Genomic_DNA"/>
</dbReference>
<dbReference type="PANTHER" id="PTHR30346:SF30">
    <property type="entry name" value="SMALL NEUTRAL PROTEASE REGULATORY PROTEIN"/>
    <property type="match status" value="1"/>
</dbReference>
<evidence type="ECO:0000256" key="1">
    <source>
        <dbReference type="ARBA" id="ARBA00009437"/>
    </source>
</evidence>
<dbReference type="CDD" id="cd05466">
    <property type="entry name" value="PBP2_LTTR_substrate"/>
    <property type="match status" value="1"/>
</dbReference>
<dbReference type="PROSITE" id="PS50931">
    <property type="entry name" value="HTH_LYSR"/>
    <property type="match status" value="1"/>
</dbReference>
<proteinExistence type="inferred from homology"/>
<evidence type="ECO:0000313" key="6">
    <source>
        <dbReference type="EMBL" id="OLO52807.1"/>
    </source>
</evidence>
<name>A0A1Q8WKQ4_9ACTO</name>
<evidence type="ECO:0000256" key="3">
    <source>
        <dbReference type="ARBA" id="ARBA00023125"/>
    </source>
</evidence>
<organism evidence="7 9">
    <name type="scientific">Actinomyces oris</name>
    <dbReference type="NCBI Taxonomy" id="544580"/>
    <lineage>
        <taxon>Bacteria</taxon>
        <taxon>Bacillati</taxon>
        <taxon>Actinomycetota</taxon>
        <taxon>Actinomycetes</taxon>
        <taxon>Actinomycetales</taxon>
        <taxon>Actinomycetaceae</taxon>
        <taxon>Actinomyces</taxon>
    </lineage>
</organism>
<dbReference type="Proteomes" id="UP000185963">
    <property type="component" value="Unassembled WGS sequence"/>
</dbReference>
<keyword evidence="2" id="KW-0805">Transcription regulation</keyword>
<dbReference type="GO" id="GO:0032993">
    <property type="term" value="C:protein-DNA complex"/>
    <property type="evidence" value="ECO:0007669"/>
    <property type="project" value="TreeGrafter"/>
</dbReference>
<dbReference type="Gene3D" id="1.10.10.10">
    <property type="entry name" value="Winged helix-like DNA-binding domain superfamily/Winged helix DNA-binding domain"/>
    <property type="match status" value="1"/>
</dbReference>
<evidence type="ECO:0000313" key="7">
    <source>
        <dbReference type="EMBL" id="OLO67265.1"/>
    </source>
</evidence>
<dbReference type="SUPFAM" id="SSF53850">
    <property type="entry name" value="Periplasmic binding protein-like II"/>
    <property type="match status" value="1"/>
</dbReference>
<keyword evidence="4" id="KW-0804">Transcription</keyword>
<evidence type="ECO:0000313" key="8">
    <source>
        <dbReference type="Proteomes" id="UP000185772"/>
    </source>
</evidence>
<dbReference type="InterPro" id="IPR000847">
    <property type="entry name" value="LysR_HTH_N"/>
</dbReference>
<dbReference type="PRINTS" id="PR00039">
    <property type="entry name" value="HTHLYSR"/>
</dbReference>
<dbReference type="Proteomes" id="UP000185772">
    <property type="component" value="Unassembled WGS sequence"/>
</dbReference>
<dbReference type="GO" id="GO:0003700">
    <property type="term" value="F:DNA-binding transcription factor activity"/>
    <property type="evidence" value="ECO:0007669"/>
    <property type="project" value="InterPro"/>
</dbReference>
<dbReference type="RefSeq" id="WP_070662077.1">
    <property type="nucleotide sequence ID" value="NZ_MSKM01000027.1"/>
</dbReference>
<dbReference type="Gene3D" id="3.40.190.290">
    <property type="match status" value="1"/>
</dbReference>
<accession>A0A1Q8WKQ4</accession>
<evidence type="ECO:0000313" key="9">
    <source>
        <dbReference type="Proteomes" id="UP000185963"/>
    </source>
</evidence>
<dbReference type="InterPro" id="IPR036388">
    <property type="entry name" value="WH-like_DNA-bd_sf"/>
</dbReference>
<comment type="similarity">
    <text evidence="1">Belongs to the LysR transcriptional regulatory family.</text>
</comment>
<dbReference type="OrthoDB" id="3181812at2"/>
<evidence type="ECO:0000256" key="2">
    <source>
        <dbReference type="ARBA" id="ARBA00023015"/>
    </source>
</evidence>
<protein>
    <recommendedName>
        <fullName evidence="5">HTH lysR-type domain-containing protein</fullName>
    </recommendedName>
</protein>
<dbReference type="PANTHER" id="PTHR30346">
    <property type="entry name" value="TRANSCRIPTIONAL DUAL REGULATOR HCAR-RELATED"/>
    <property type="match status" value="1"/>
</dbReference>
<dbReference type="SUPFAM" id="SSF46785">
    <property type="entry name" value="Winged helix' DNA-binding domain"/>
    <property type="match status" value="1"/>
</dbReference>
<comment type="caution">
    <text evidence="7">The sequence shown here is derived from an EMBL/GenBank/DDBJ whole genome shotgun (WGS) entry which is preliminary data.</text>
</comment>
<evidence type="ECO:0000259" key="5">
    <source>
        <dbReference type="PROSITE" id="PS50931"/>
    </source>
</evidence>
<dbReference type="InterPro" id="IPR005119">
    <property type="entry name" value="LysR_subst-bd"/>
</dbReference>
<gene>
    <name evidence="7" type="ORF">BKH20_11040</name>
    <name evidence="6" type="ORF">BKH27_08295</name>
</gene>
<dbReference type="AlphaFoldDB" id="A0A1Q8WKQ4"/>
<dbReference type="InterPro" id="IPR036390">
    <property type="entry name" value="WH_DNA-bd_sf"/>
</dbReference>
<feature type="domain" description="HTH lysR-type" evidence="5">
    <location>
        <begin position="1"/>
        <end position="56"/>
    </location>
</feature>
<dbReference type="Pfam" id="PF03466">
    <property type="entry name" value="LysR_substrate"/>
    <property type="match status" value="1"/>
</dbReference>
<evidence type="ECO:0000256" key="4">
    <source>
        <dbReference type="ARBA" id="ARBA00023163"/>
    </source>
</evidence>
<sequence length="285" mass="30430">MELRHLACFLAILDTGSFTRAARRVHLTQSGLSQQVRSLERELGTALFTRRPVRPTPSALALEPHARAALAAVDEAGRAVAATTGAHLELRVGAIASLTAVDLCDLLERVRLAHPNLSVSIVQEATDEMVRDVRDGRLDLAIVDTARPSSRDLESLVVCEESFSLVGPALPSGPVAPADLDGRAWVALRRGTRLREVFDRLMEDHHLVPAVIGQVGDIRLLGRLSAAGFGNAVLPAPMTRRQRAAPIPAAVLAPRTVRAVYAPRHRNPALATCLTILHDGAGSAG</sequence>
<dbReference type="Pfam" id="PF00126">
    <property type="entry name" value="HTH_1"/>
    <property type="match status" value="1"/>
</dbReference>
<dbReference type="GO" id="GO:0003677">
    <property type="term" value="F:DNA binding"/>
    <property type="evidence" value="ECO:0007669"/>
    <property type="project" value="UniProtKB-KW"/>
</dbReference>
<dbReference type="EMBL" id="MSKS01000042">
    <property type="protein sequence ID" value="OLO67265.1"/>
    <property type="molecule type" value="Genomic_DNA"/>
</dbReference>